<evidence type="ECO:0000313" key="1">
    <source>
        <dbReference type="EMBL" id="KAF2501955.1"/>
    </source>
</evidence>
<proteinExistence type="predicted"/>
<sequence>MAHPPPNLLFPVHNLSSLPTHTHSGTSTSTTSTIIIITKATASRHHPDHHHQVSAASTAIMSTFGATPSANTAATAPTHSIKEQVKALVDAMPALTPSTLDAHAAPLAGLINARSPAEPDAYTLRVALMVVYHRAWTAPTWSVSGAALLNRLGTLVAANTTDEATKNTRGRPLRGVALIRRLLFGQLLSDFEKKETRSTGCVALLGELYKLPPTAPLNVLGMTVFAAAKTIINGEREEDGGDIEVLLMFLTDIKEKLAGETGGWGEEGGAGGEEWMAELGQDLGRLAVDERVPEFVQFEVADMWETWGY</sequence>
<dbReference type="SUPFAM" id="SSF48371">
    <property type="entry name" value="ARM repeat"/>
    <property type="match status" value="1"/>
</dbReference>
<dbReference type="AlphaFoldDB" id="A0A6A6RAX7"/>
<organism evidence="1 2">
    <name type="scientific">Lophium mytilinum</name>
    <dbReference type="NCBI Taxonomy" id="390894"/>
    <lineage>
        <taxon>Eukaryota</taxon>
        <taxon>Fungi</taxon>
        <taxon>Dikarya</taxon>
        <taxon>Ascomycota</taxon>
        <taxon>Pezizomycotina</taxon>
        <taxon>Dothideomycetes</taxon>
        <taxon>Pleosporomycetidae</taxon>
        <taxon>Mytilinidiales</taxon>
        <taxon>Mytilinidiaceae</taxon>
        <taxon>Lophium</taxon>
    </lineage>
</organism>
<dbReference type="OrthoDB" id="10483012at2759"/>
<dbReference type="Proteomes" id="UP000799750">
    <property type="component" value="Unassembled WGS sequence"/>
</dbReference>
<keyword evidence="2" id="KW-1185">Reference proteome</keyword>
<name>A0A6A6RAX7_9PEZI</name>
<dbReference type="InterPro" id="IPR016024">
    <property type="entry name" value="ARM-type_fold"/>
</dbReference>
<reference evidence="1" key="1">
    <citation type="journal article" date="2020" name="Stud. Mycol.">
        <title>101 Dothideomycetes genomes: a test case for predicting lifestyles and emergence of pathogens.</title>
        <authorList>
            <person name="Haridas S."/>
            <person name="Albert R."/>
            <person name="Binder M."/>
            <person name="Bloem J."/>
            <person name="Labutti K."/>
            <person name="Salamov A."/>
            <person name="Andreopoulos B."/>
            <person name="Baker S."/>
            <person name="Barry K."/>
            <person name="Bills G."/>
            <person name="Bluhm B."/>
            <person name="Cannon C."/>
            <person name="Castanera R."/>
            <person name="Culley D."/>
            <person name="Daum C."/>
            <person name="Ezra D."/>
            <person name="Gonzalez J."/>
            <person name="Henrissat B."/>
            <person name="Kuo A."/>
            <person name="Liang C."/>
            <person name="Lipzen A."/>
            <person name="Lutzoni F."/>
            <person name="Magnuson J."/>
            <person name="Mondo S."/>
            <person name="Nolan M."/>
            <person name="Ohm R."/>
            <person name="Pangilinan J."/>
            <person name="Park H.-J."/>
            <person name="Ramirez L."/>
            <person name="Alfaro M."/>
            <person name="Sun H."/>
            <person name="Tritt A."/>
            <person name="Yoshinaga Y."/>
            <person name="Zwiers L.-H."/>
            <person name="Turgeon B."/>
            <person name="Goodwin S."/>
            <person name="Spatafora J."/>
            <person name="Crous P."/>
            <person name="Grigoriev I."/>
        </authorList>
    </citation>
    <scope>NUCLEOTIDE SEQUENCE</scope>
    <source>
        <strain evidence="1">CBS 269.34</strain>
    </source>
</reference>
<accession>A0A6A6RAX7</accession>
<dbReference type="EMBL" id="MU004181">
    <property type="protein sequence ID" value="KAF2501955.1"/>
    <property type="molecule type" value="Genomic_DNA"/>
</dbReference>
<protein>
    <recommendedName>
        <fullName evidence="3">MIF4G domain-containing protein</fullName>
    </recommendedName>
</protein>
<evidence type="ECO:0008006" key="3">
    <source>
        <dbReference type="Google" id="ProtNLM"/>
    </source>
</evidence>
<evidence type="ECO:0000313" key="2">
    <source>
        <dbReference type="Proteomes" id="UP000799750"/>
    </source>
</evidence>
<dbReference type="Gene3D" id="1.25.40.180">
    <property type="match status" value="1"/>
</dbReference>
<gene>
    <name evidence="1" type="ORF">BU16DRAFT_554015</name>
</gene>